<dbReference type="Proteomes" id="UP001055453">
    <property type="component" value="Chromosome"/>
</dbReference>
<dbReference type="EMBL" id="AP025732">
    <property type="protein sequence ID" value="BDI15999.1"/>
    <property type="molecule type" value="Genomic_DNA"/>
</dbReference>
<dbReference type="RefSeq" id="WP_251959251.1">
    <property type="nucleotide sequence ID" value="NZ_AP025732.1"/>
</dbReference>
<evidence type="ECO:0000313" key="1">
    <source>
        <dbReference type="EMBL" id="BDI15999.1"/>
    </source>
</evidence>
<name>A0ABN6PZU0_NOSCO</name>
<gene>
    <name evidence="1" type="ORF">ANSO36C_18010</name>
</gene>
<sequence length="79" mass="8465">MVASGTQLLMGGAVDFFIGYGIDAVNAIAQGIPKITVAAIFQKDLSVLLHIPTQQLKPFPILKVNQFMSLLLLTLPIVT</sequence>
<accession>A0ABN6PZU0</accession>
<evidence type="ECO:0000313" key="2">
    <source>
        <dbReference type="Proteomes" id="UP001055453"/>
    </source>
</evidence>
<reference evidence="1" key="1">
    <citation type="submission" date="2022-04" db="EMBL/GenBank/DDBJ databases">
        <title>Complete genome sequence of a cyanobacterium, Nostoc sp. SO-36, isolated in Antarctica.</title>
        <authorList>
            <person name="Kanesaki Y."/>
            <person name="Effendi D."/>
            <person name="Sakamoto T."/>
            <person name="Ohtani S."/>
            <person name="Awai K."/>
        </authorList>
    </citation>
    <scope>NUCLEOTIDE SEQUENCE</scope>
    <source>
        <strain evidence="1">SO-36</strain>
    </source>
</reference>
<proteinExistence type="predicted"/>
<keyword evidence="2" id="KW-1185">Reference proteome</keyword>
<protein>
    <submittedName>
        <fullName evidence="1">Uncharacterized protein</fullName>
    </submittedName>
</protein>
<dbReference type="Gene3D" id="3.40.190.10">
    <property type="entry name" value="Periplasmic binding protein-like II"/>
    <property type="match status" value="1"/>
</dbReference>
<organism evidence="1 2">
    <name type="scientific">Nostoc cf. commune SO-36</name>
    <dbReference type="NCBI Taxonomy" id="449208"/>
    <lineage>
        <taxon>Bacteria</taxon>
        <taxon>Bacillati</taxon>
        <taxon>Cyanobacteriota</taxon>
        <taxon>Cyanophyceae</taxon>
        <taxon>Nostocales</taxon>
        <taxon>Nostocaceae</taxon>
        <taxon>Nostoc</taxon>
    </lineage>
</organism>